<accession>A0A6F9DP71</accession>
<name>A0A6F9DP71_9ASCI</name>
<dbReference type="AlphaFoldDB" id="A0A6F9DP71"/>
<proteinExistence type="evidence at transcript level"/>
<feature type="compositionally biased region" description="Polar residues" evidence="1">
    <location>
        <begin position="245"/>
        <end position="275"/>
    </location>
</feature>
<feature type="compositionally biased region" description="Basic and acidic residues" evidence="1">
    <location>
        <begin position="230"/>
        <end position="244"/>
    </location>
</feature>
<reference evidence="2" key="1">
    <citation type="submission" date="2020-04" db="EMBL/GenBank/DDBJ databases">
        <authorList>
            <person name="Neveu A P."/>
        </authorList>
    </citation>
    <scope>NUCLEOTIDE SEQUENCE</scope>
    <source>
        <tissue evidence="2">Whole embryo</tissue>
    </source>
</reference>
<feature type="compositionally biased region" description="Low complexity" evidence="1">
    <location>
        <begin position="339"/>
        <end position="355"/>
    </location>
</feature>
<organism evidence="2">
    <name type="scientific">Phallusia mammillata</name>
    <dbReference type="NCBI Taxonomy" id="59560"/>
    <lineage>
        <taxon>Eukaryota</taxon>
        <taxon>Metazoa</taxon>
        <taxon>Chordata</taxon>
        <taxon>Tunicata</taxon>
        <taxon>Ascidiacea</taxon>
        <taxon>Phlebobranchia</taxon>
        <taxon>Ascidiidae</taxon>
        <taxon>Phallusia</taxon>
    </lineage>
</organism>
<sequence length="413" mass="45378">MVVSTAANMERNIALNRIFSEMGAVGRMQPVAPLSEIRMQNDVMIKLPGHVPVKRMASCPSSQHLRAMPKRTRVMATSTAPMAHSTAPYAVASPGKLMVNRTASSHCMTPSSNRKGLSFAPINRTRQEVLPSNCCTKENMCFGVLTSSVPVSTPPYGSTNFQFPSTESVKPVRRKSRPLLRKSRRKTSPYKGHVISNTKTDEQFELKRRESLKSQPNALVMYNSFLRQMEKEGTEQSKSIKKDQLNQSTGYNRGFTPNMTSTPQHKSNTMTSQTPRKAPVTSDYYSSSPKSSGFDDSFDAFLKFIEDGALAANEKELMKQCSLSRHTNEHCDGSGSNKGESGSTTPSSGFGSLSESESRRKELPQMFPIGAPLAASSPLQTHCPVSATSGRFGIWLRCMAPLVLAFPCTAWKL</sequence>
<feature type="region of interest" description="Disordered" evidence="1">
    <location>
        <begin position="230"/>
        <end position="291"/>
    </location>
</feature>
<dbReference type="EMBL" id="LR788914">
    <property type="protein sequence ID" value="CAB3264776.1"/>
    <property type="molecule type" value="mRNA"/>
</dbReference>
<evidence type="ECO:0000313" key="2">
    <source>
        <dbReference type="EMBL" id="CAB3264776.1"/>
    </source>
</evidence>
<evidence type="ECO:0000256" key="1">
    <source>
        <dbReference type="SAM" id="MobiDB-lite"/>
    </source>
</evidence>
<feature type="compositionally biased region" description="Low complexity" evidence="1">
    <location>
        <begin position="282"/>
        <end position="291"/>
    </location>
</feature>
<protein>
    <submittedName>
        <fullName evidence="2">PEM-1</fullName>
    </submittedName>
</protein>
<gene>
    <name evidence="2" type="primary">Pem1</name>
</gene>
<feature type="region of interest" description="Disordered" evidence="1">
    <location>
        <begin position="326"/>
        <end position="361"/>
    </location>
</feature>